<dbReference type="Proteomes" id="UP001224122">
    <property type="component" value="Unassembled WGS sequence"/>
</dbReference>
<keyword evidence="2" id="KW-1185">Reference proteome</keyword>
<reference evidence="1 2" key="1">
    <citation type="submission" date="2023-07" db="EMBL/GenBank/DDBJ databases">
        <title>Genomic Encyclopedia of Type Strains, Phase IV (KMG-IV): sequencing the most valuable type-strain genomes for metagenomic binning, comparative biology and taxonomic classification.</title>
        <authorList>
            <person name="Goeker M."/>
        </authorList>
    </citation>
    <scope>NUCLEOTIDE SEQUENCE [LARGE SCALE GENOMIC DNA]</scope>
    <source>
        <strain evidence="1 2">DSM 27594</strain>
    </source>
</reference>
<gene>
    <name evidence="1" type="ORF">J2S10_005528</name>
</gene>
<name>A0ABT9Y419_9BACI</name>
<evidence type="ECO:0000313" key="2">
    <source>
        <dbReference type="Proteomes" id="UP001224122"/>
    </source>
</evidence>
<accession>A0ABT9Y419</accession>
<comment type="caution">
    <text evidence="1">The sequence shown here is derived from an EMBL/GenBank/DDBJ whole genome shotgun (WGS) entry which is preliminary data.</text>
</comment>
<proteinExistence type="predicted"/>
<evidence type="ECO:0000313" key="1">
    <source>
        <dbReference type="EMBL" id="MDQ0202291.1"/>
    </source>
</evidence>
<protein>
    <submittedName>
        <fullName evidence="1">Uncharacterized protein</fullName>
    </submittedName>
</protein>
<organism evidence="1 2">
    <name type="scientific">Neobacillus ginsengisoli</name>
    <dbReference type="NCBI Taxonomy" id="904295"/>
    <lineage>
        <taxon>Bacteria</taxon>
        <taxon>Bacillati</taxon>
        <taxon>Bacillota</taxon>
        <taxon>Bacilli</taxon>
        <taxon>Bacillales</taxon>
        <taxon>Bacillaceae</taxon>
        <taxon>Neobacillus</taxon>
    </lineage>
</organism>
<dbReference type="RefSeq" id="WP_307414315.1">
    <property type="nucleotide sequence ID" value="NZ_JAUSTW010000024.1"/>
</dbReference>
<dbReference type="Pfam" id="PF24716">
    <property type="entry name" value="WapI"/>
    <property type="match status" value="1"/>
</dbReference>
<dbReference type="InterPro" id="IPR056510">
    <property type="entry name" value="WapI"/>
</dbReference>
<sequence>MNEFEIAGKEGFIRIQLNNVYGFPNETSYYGGYDVKGKIEIKSGNYYVKDAELWFSTGQLYQFFIQLQKCYTDLKGCVTFSESENHLKLDLNFNQYGQINIRGYFQEIVDEENILHFEFESEQSYLISTLRQLNNLVDKYGDLKGKK</sequence>
<dbReference type="EMBL" id="JAUSTW010000024">
    <property type="protein sequence ID" value="MDQ0202291.1"/>
    <property type="molecule type" value="Genomic_DNA"/>
</dbReference>